<sequence>MTEVATVMLLVWQQASYTHSEVL</sequence>
<dbReference type="EMBL" id="LATX01002176">
    <property type="protein sequence ID" value="KTB33456.1"/>
    <property type="molecule type" value="Genomic_DNA"/>
</dbReference>
<evidence type="ECO:0000313" key="2">
    <source>
        <dbReference type="Proteomes" id="UP000054988"/>
    </source>
</evidence>
<dbReference type="Proteomes" id="UP000054988">
    <property type="component" value="Unassembled WGS sequence"/>
</dbReference>
<name>A0A0W0FAV1_MONRR</name>
<evidence type="ECO:0000313" key="1">
    <source>
        <dbReference type="EMBL" id="KTB33456.1"/>
    </source>
</evidence>
<protein>
    <submittedName>
        <fullName evidence="1">Uncharacterized protein</fullName>
    </submittedName>
</protein>
<reference evidence="1 2" key="1">
    <citation type="submission" date="2015-12" db="EMBL/GenBank/DDBJ databases">
        <title>Draft genome sequence of Moniliophthora roreri, the causal agent of frosty pod rot of cacao.</title>
        <authorList>
            <person name="Aime M.C."/>
            <person name="Diaz-Valderrama J.R."/>
            <person name="Kijpornyongpan T."/>
            <person name="Phillips-Mora W."/>
        </authorList>
    </citation>
    <scope>NUCLEOTIDE SEQUENCE [LARGE SCALE GENOMIC DNA]</scope>
    <source>
        <strain evidence="1 2">MCA 2952</strain>
    </source>
</reference>
<gene>
    <name evidence="1" type="ORF">WG66_14074</name>
</gene>
<organism evidence="1 2">
    <name type="scientific">Moniliophthora roreri</name>
    <name type="common">Frosty pod rot fungus</name>
    <name type="synonym">Monilia roreri</name>
    <dbReference type="NCBI Taxonomy" id="221103"/>
    <lineage>
        <taxon>Eukaryota</taxon>
        <taxon>Fungi</taxon>
        <taxon>Dikarya</taxon>
        <taxon>Basidiomycota</taxon>
        <taxon>Agaricomycotina</taxon>
        <taxon>Agaricomycetes</taxon>
        <taxon>Agaricomycetidae</taxon>
        <taxon>Agaricales</taxon>
        <taxon>Marasmiineae</taxon>
        <taxon>Marasmiaceae</taxon>
        <taxon>Moniliophthora</taxon>
    </lineage>
</organism>
<dbReference type="AlphaFoldDB" id="A0A0W0FAV1"/>
<comment type="caution">
    <text evidence="1">The sequence shown here is derived from an EMBL/GenBank/DDBJ whole genome shotgun (WGS) entry which is preliminary data.</text>
</comment>
<accession>A0A0W0FAV1</accession>
<proteinExistence type="predicted"/>